<evidence type="ECO:0000256" key="9">
    <source>
        <dbReference type="RuleBase" id="RU369079"/>
    </source>
</evidence>
<keyword evidence="7 9" id="KW-0472">Membrane</keyword>
<dbReference type="InterPro" id="IPR055348">
    <property type="entry name" value="DctQ"/>
</dbReference>
<dbReference type="PATRIC" id="fig|1280948.3.peg.583"/>
<dbReference type="PANTHER" id="PTHR35011">
    <property type="entry name" value="2,3-DIKETO-L-GULONATE TRAP TRANSPORTER SMALL PERMEASE PROTEIN YIAM"/>
    <property type="match status" value="1"/>
</dbReference>
<feature type="domain" description="Tripartite ATP-independent periplasmic transporters DctQ component" evidence="10">
    <location>
        <begin position="27"/>
        <end position="155"/>
    </location>
</feature>
<evidence type="ECO:0000256" key="3">
    <source>
        <dbReference type="ARBA" id="ARBA00022475"/>
    </source>
</evidence>
<evidence type="ECO:0000313" key="11">
    <source>
        <dbReference type="EMBL" id="KCZ65361.1"/>
    </source>
</evidence>
<evidence type="ECO:0000256" key="1">
    <source>
        <dbReference type="ARBA" id="ARBA00004429"/>
    </source>
</evidence>
<feature type="transmembrane region" description="Helical" evidence="9">
    <location>
        <begin position="51"/>
        <end position="68"/>
    </location>
</feature>
<evidence type="ECO:0000256" key="7">
    <source>
        <dbReference type="ARBA" id="ARBA00023136"/>
    </source>
</evidence>
<protein>
    <recommendedName>
        <fullName evidence="9">TRAP transporter small permease protein</fullName>
    </recommendedName>
</protein>
<dbReference type="RefSeq" id="WP_035547891.1">
    <property type="nucleotide sequence ID" value="NZ_CAXEMP010000317.1"/>
</dbReference>
<feature type="transmembrane region" description="Helical" evidence="9">
    <location>
        <begin position="89"/>
        <end position="110"/>
    </location>
</feature>
<comment type="subcellular location">
    <subcellularLocation>
        <location evidence="1 9">Cell inner membrane</location>
        <topology evidence="1 9">Multi-pass membrane protein</topology>
    </subcellularLocation>
</comment>
<comment type="caution">
    <text evidence="11">The sequence shown here is derived from an EMBL/GenBank/DDBJ whole genome shotgun (WGS) entry which is preliminary data.</text>
</comment>
<dbReference type="GO" id="GO:0015740">
    <property type="term" value="P:C4-dicarboxylate transport"/>
    <property type="evidence" value="ECO:0007669"/>
    <property type="project" value="TreeGrafter"/>
</dbReference>
<keyword evidence="5 9" id="KW-0812">Transmembrane</keyword>
<organism evidence="11 12">
    <name type="scientific">Hyphomonas atlantica</name>
    <dbReference type="NCBI Taxonomy" id="1280948"/>
    <lineage>
        <taxon>Bacteria</taxon>
        <taxon>Pseudomonadati</taxon>
        <taxon>Pseudomonadota</taxon>
        <taxon>Alphaproteobacteria</taxon>
        <taxon>Hyphomonadales</taxon>
        <taxon>Hyphomonadaceae</taxon>
        <taxon>Hyphomonas</taxon>
    </lineage>
</organism>
<evidence type="ECO:0000313" key="12">
    <source>
        <dbReference type="Proteomes" id="UP000024547"/>
    </source>
</evidence>
<keyword evidence="3" id="KW-1003">Cell membrane</keyword>
<dbReference type="EMBL" id="AWFH01000001">
    <property type="protein sequence ID" value="KCZ65361.1"/>
    <property type="molecule type" value="Genomic_DNA"/>
</dbReference>
<dbReference type="PANTHER" id="PTHR35011:SF11">
    <property type="entry name" value="TRAP TRANSPORTER SMALL PERMEASE PROTEIN"/>
    <property type="match status" value="1"/>
</dbReference>
<accession>A0A059ECG4</accession>
<gene>
    <name evidence="11" type="ORF">HY36_02945</name>
</gene>
<dbReference type="Proteomes" id="UP000024547">
    <property type="component" value="Unassembled WGS sequence"/>
</dbReference>
<comment type="subunit">
    <text evidence="9">The complex comprises the extracytoplasmic solute receptor protein and the two transmembrane proteins.</text>
</comment>
<comment type="function">
    <text evidence="9">Part of the tripartite ATP-independent periplasmic (TRAP) transport system.</text>
</comment>
<dbReference type="eggNOG" id="COG3090">
    <property type="taxonomic scope" value="Bacteria"/>
</dbReference>
<dbReference type="AlphaFoldDB" id="A0A059ECG4"/>
<keyword evidence="12" id="KW-1185">Reference proteome</keyword>
<feature type="transmembrane region" description="Helical" evidence="9">
    <location>
        <begin position="130"/>
        <end position="148"/>
    </location>
</feature>
<reference evidence="11 12" key="1">
    <citation type="journal article" date="2014" name="Antonie Van Leeuwenhoek">
        <title>Hyphomonas beringensis sp. nov. and Hyphomonas chukchiensis sp. nov., isolated from surface seawater of the Bering Sea and Chukchi Sea.</title>
        <authorList>
            <person name="Li C."/>
            <person name="Lai Q."/>
            <person name="Li G."/>
            <person name="Dong C."/>
            <person name="Wang J."/>
            <person name="Liao Y."/>
            <person name="Shao Z."/>
        </authorList>
    </citation>
    <scope>NUCLEOTIDE SEQUENCE [LARGE SCALE GENOMIC DNA]</scope>
    <source>
        <strain evidence="11 12">22II1-22F38</strain>
    </source>
</reference>
<keyword evidence="4 9" id="KW-0997">Cell inner membrane</keyword>
<dbReference type="GO" id="GO:0005886">
    <property type="term" value="C:plasma membrane"/>
    <property type="evidence" value="ECO:0007669"/>
    <property type="project" value="UniProtKB-SubCell"/>
</dbReference>
<dbReference type="InterPro" id="IPR007387">
    <property type="entry name" value="TRAP_DctQ"/>
</dbReference>
<evidence type="ECO:0000256" key="6">
    <source>
        <dbReference type="ARBA" id="ARBA00022989"/>
    </source>
</evidence>
<keyword evidence="2 9" id="KW-0813">Transport</keyword>
<feature type="transmembrane region" description="Helical" evidence="9">
    <location>
        <begin position="15"/>
        <end position="36"/>
    </location>
</feature>
<comment type="similarity">
    <text evidence="8 9">Belongs to the TRAP transporter small permease family.</text>
</comment>
<sequence length="169" mass="18486">MIHLLTKTTHIAADWLVRIAAVGLILMTLIIGWQVFGRYVLNSTPSWSEQASLALMIWYVSLAAAAGVREGFHIRIVALENAVGPRTRLWMRIASNIVVGACGVAMLVWGGQLVTKTWGHVIPSLGIPRGLAYLGLPIAGALMALFSVERVLEEISGEKIEDEEDPRWS</sequence>
<evidence type="ECO:0000256" key="5">
    <source>
        <dbReference type="ARBA" id="ARBA00022692"/>
    </source>
</evidence>
<dbReference type="Pfam" id="PF04290">
    <property type="entry name" value="DctQ"/>
    <property type="match status" value="1"/>
</dbReference>
<evidence type="ECO:0000256" key="4">
    <source>
        <dbReference type="ARBA" id="ARBA00022519"/>
    </source>
</evidence>
<evidence type="ECO:0000256" key="2">
    <source>
        <dbReference type="ARBA" id="ARBA00022448"/>
    </source>
</evidence>
<dbReference type="STRING" id="1280948.HY36_02945"/>
<name>A0A059ECG4_9PROT</name>
<keyword evidence="6 9" id="KW-1133">Transmembrane helix</keyword>
<evidence type="ECO:0000259" key="10">
    <source>
        <dbReference type="Pfam" id="PF04290"/>
    </source>
</evidence>
<dbReference type="GO" id="GO:0022857">
    <property type="term" value="F:transmembrane transporter activity"/>
    <property type="evidence" value="ECO:0007669"/>
    <property type="project" value="UniProtKB-UniRule"/>
</dbReference>
<evidence type="ECO:0000256" key="8">
    <source>
        <dbReference type="ARBA" id="ARBA00038436"/>
    </source>
</evidence>
<proteinExistence type="inferred from homology"/>